<dbReference type="GO" id="GO:0003677">
    <property type="term" value="F:DNA binding"/>
    <property type="evidence" value="ECO:0007669"/>
    <property type="project" value="UniProtKB-UniRule"/>
</dbReference>
<dbReference type="InterPro" id="IPR001867">
    <property type="entry name" value="OmpR/PhoB-type_DNA-bd"/>
</dbReference>
<evidence type="ECO:0000259" key="3">
    <source>
        <dbReference type="PROSITE" id="PS51755"/>
    </source>
</evidence>
<evidence type="ECO:0000256" key="2">
    <source>
        <dbReference type="PROSITE-ProRule" id="PRU01091"/>
    </source>
</evidence>
<dbReference type="Proteomes" id="UP000095598">
    <property type="component" value="Unassembled WGS sequence"/>
</dbReference>
<dbReference type="GO" id="GO:0000160">
    <property type="term" value="P:phosphorelay signal transduction system"/>
    <property type="evidence" value="ECO:0007669"/>
    <property type="project" value="InterPro"/>
</dbReference>
<dbReference type="CDD" id="cd00383">
    <property type="entry name" value="trans_reg_C"/>
    <property type="match status" value="1"/>
</dbReference>
<dbReference type="SMART" id="SM00862">
    <property type="entry name" value="Trans_reg_C"/>
    <property type="match status" value="1"/>
</dbReference>
<organism evidence="4 5">
    <name type="scientific">Anaerostipes hadrus</name>
    <dbReference type="NCBI Taxonomy" id="649756"/>
    <lineage>
        <taxon>Bacteria</taxon>
        <taxon>Bacillati</taxon>
        <taxon>Bacillota</taxon>
        <taxon>Clostridia</taxon>
        <taxon>Lachnospirales</taxon>
        <taxon>Lachnospiraceae</taxon>
        <taxon>Anaerostipes</taxon>
    </lineage>
</organism>
<evidence type="ECO:0000256" key="1">
    <source>
        <dbReference type="ARBA" id="ARBA00023125"/>
    </source>
</evidence>
<accession>A0A173QXH8</accession>
<dbReference type="EMBL" id="CYXT01000001">
    <property type="protein sequence ID" value="CUM70305.1"/>
    <property type="molecule type" value="Genomic_DNA"/>
</dbReference>
<dbReference type="InterPro" id="IPR016032">
    <property type="entry name" value="Sig_transdc_resp-reg_C-effctor"/>
</dbReference>
<evidence type="ECO:0000313" key="5">
    <source>
        <dbReference type="Proteomes" id="UP000095598"/>
    </source>
</evidence>
<feature type="domain" description="OmpR/PhoB-type" evidence="3">
    <location>
        <begin position="1"/>
        <end position="82"/>
    </location>
</feature>
<proteinExistence type="predicted"/>
<dbReference type="Gene3D" id="1.10.10.10">
    <property type="entry name" value="Winged helix-like DNA-binding domain superfamily/Winged helix DNA-binding domain"/>
    <property type="match status" value="1"/>
</dbReference>
<evidence type="ECO:0000313" key="4">
    <source>
        <dbReference type="EMBL" id="CUM70305.1"/>
    </source>
</evidence>
<dbReference type="SUPFAM" id="SSF46894">
    <property type="entry name" value="C-terminal effector domain of the bipartite response regulators"/>
    <property type="match status" value="1"/>
</dbReference>
<dbReference type="AlphaFoldDB" id="A0A173QXH8"/>
<dbReference type="Pfam" id="PF00486">
    <property type="entry name" value="Trans_reg_C"/>
    <property type="match status" value="1"/>
</dbReference>
<dbReference type="GeneID" id="66465841"/>
<dbReference type="RefSeq" id="WP_005333437.1">
    <property type="nucleotide sequence ID" value="NZ_CYXT01000001.1"/>
</dbReference>
<dbReference type="InterPro" id="IPR036388">
    <property type="entry name" value="WH-like_DNA-bd_sf"/>
</dbReference>
<reference evidence="4 5" key="1">
    <citation type="submission" date="2015-09" db="EMBL/GenBank/DDBJ databases">
        <authorList>
            <consortium name="Pathogen Informatics"/>
        </authorList>
    </citation>
    <scope>NUCLEOTIDE SEQUENCE [LARGE SCALE GENOMIC DNA]</scope>
    <source>
        <strain evidence="4 5">2789STDY5608868</strain>
    </source>
</reference>
<dbReference type="GO" id="GO:0006355">
    <property type="term" value="P:regulation of DNA-templated transcription"/>
    <property type="evidence" value="ECO:0007669"/>
    <property type="project" value="InterPro"/>
</dbReference>
<name>A0A173QXH8_ANAHA</name>
<protein>
    <submittedName>
        <fullName evidence="4">Transcriptional regulatory protein BaeR</fullName>
    </submittedName>
</protein>
<keyword evidence="1 2" id="KW-0238">DNA-binding</keyword>
<feature type="DNA-binding region" description="OmpR/PhoB-type" evidence="2">
    <location>
        <begin position="1"/>
        <end position="82"/>
    </location>
</feature>
<dbReference type="PROSITE" id="PS51755">
    <property type="entry name" value="OMPR_PHOB"/>
    <property type="match status" value="1"/>
</dbReference>
<gene>
    <name evidence="4" type="primary">baeR</name>
    <name evidence="4" type="ORF">ERS852425_00114</name>
</gene>
<sequence length="82" mass="9972">MRSYKRYTRRKRLLKQIAVVALSPNRVFTKEQIYQHIYEEAESEVNNRIYGLIKNLRKKIEENPETPHYIETIRGVGYRFRA</sequence>